<keyword evidence="3" id="KW-1185">Reference proteome</keyword>
<dbReference type="GO" id="GO:0015074">
    <property type="term" value="P:DNA integration"/>
    <property type="evidence" value="ECO:0007669"/>
    <property type="project" value="InterPro"/>
</dbReference>
<dbReference type="RefSeq" id="WP_145307332.1">
    <property type="nucleotide sequence ID" value="NZ_CP037452.1"/>
</dbReference>
<sequence>MILSFRKKLIDDNLSINTIVPNLKTIYYVLVSCQKAGLIKDVPDFGVPLEEEPPTPDPVPFDDLARFLEHTHVAKWPLDPEYWNRYVGFAYLTGLRRDDLKAIERKHCNEHRIKYKASKTKKTHVYPMPVWLWRMVKPQAAGRLFTVSPKRIYREMRRICNAAGIEYFTPKNIRVLSCNEWESARENCGAVIQGGAIKGWSKATGNYMTTHGLLFKGVHKLRIPSPFLTEEERNKEVNDRQRWHQMFEKLPTQMREHILGLGENMIQGS</sequence>
<dbReference type="EMBL" id="CP037452">
    <property type="protein sequence ID" value="QDV49517.1"/>
    <property type="molecule type" value="Genomic_DNA"/>
</dbReference>
<dbReference type="InterPro" id="IPR013762">
    <property type="entry name" value="Integrase-like_cat_sf"/>
</dbReference>
<dbReference type="Proteomes" id="UP000318313">
    <property type="component" value="Chromosome"/>
</dbReference>
<dbReference type="AlphaFoldDB" id="A0A518I8V0"/>
<keyword evidence="1" id="KW-0233">DNA recombination</keyword>
<evidence type="ECO:0000313" key="2">
    <source>
        <dbReference type="EMBL" id="QDV49517.1"/>
    </source>
</evidence>
<organism evidence="2 3">
    <name type="scientific">Gimesia fumaroli</name>
    <dbReference type="NCBI Taxonomy" id="2527976"/>
    <lineage>
        <taxon>Bacteria</taxon>
        <taxon>Pseudomonadati</taxon>
        <taxon>Planctomycetota</taxon>
        <taxon>Planctomycetia</taxon>
        <taxon>Planctomycetales</taxon>
        <taxon>Planctomycetaceae</taxon>
        <taxon>Gimesia</taxon>
    </lineage>
</organism>
<dbReference type="InterPro" id="IPR011010">
    <property type="entry name" value="DNA_brk_join_enz"/>
</dbReference>
<dbReference type="GO" id="GO:0006310">
    <property type="term" value="P:DNA recombination"/>
    <property type="evidence" value="ECO:0007669"/>
    <property type="project" value="UniProtKB-KW"/>
</dbReference>
<gene>
    <name evidence="2" type="ORF">Enr17x_15360</name>
</gene>
<dbReference type="KEGG" id="gfm:Enr17x_15360"/>
<name>A0A518I8V0_9PLAN</name>
<accession>A0A518I8V0</accession>
<proteinExistence type="predicted"/>
<protein>
    <submittedName>
        <fullName evidence="2">Phage integrase family protein</fullName>
    </submittedName>
</protein>
<evidence type="ECO:0000256" key="1">
    <source>
        <dbReference type="ARBA" id="ARBA00023172"/>
    </source>
</evidence>
<dbReference type="GO" id="GO:0003677">
    <property type="term" value="F:DNA binding"/>
    <property type="evidence" value="ECO:0007669"/>
    <property type="project" value="InterPro"/>
</dbReference>
<reference evidence="2 3" key="1">
    <citation type="submission" date="2019-03" db="EMBL/GenBank/DDBJ databases">
        <title>Deep-cultivation of Planctomycetes and their phenomic and genomic characterization uncovers novel biology.</title>
        <authorList>
            <person name="Wiegand S."/>
            <person name="Jogler M."/>
            <person name="Boedeker C."/>
            <person name="Pinto D."/>
            <person name="Vollmers J."/>
            <person name="Rivas-Marin E."/>
            <person name="Kohn T."/>
            <person name="Peeters S.H."/>
            <person name="Heuer A."/>
            <person name="Rast P."/>
            <person name="Oberbeckmann S."/>
            <person name="Bunk B."/>
            <person name="Jeske O."/>
            <person name="Meyerdierks A."/>
            <person name="Storesund J.E."/>
            <person name="Kallscheuer N."/>
            <person name="Luecker S."/>
            <person name="Lage O.M."/>
            <person name="Pohl T."/>
            <person name="Merkel B.J."/>
            <person name="Hornburger P."/>
            <person name="Mueller R.-W."/>
            <person name="Bruemmer F."/>
            <person name="Labrenz M."/>
            <person name="Spormann A.M."/>
            <person name="Op den Camp H."/>
            <person name="Overmann J."/>
            <person name="Amann R."/>
            <person name="Jetten M.S.M."/>
            <person name="Mascher T."/>
            <person name="Medema M.H."/>
            <person name="Devos D.P."/>
            <person name="Kaster A.-K."/>
            <person name="Ovreas L."/>
            <person name="Rohde M."/>
            <person name="Galperin M.Y."/>
            <person name="Jogler C."/>
        </authorList>
    </citation>
    <scope>NUCLEOTIDE SEQUENCE [LARGE SCALE GENOMIC DNA]</scope>
    <source>
        <strain evidence="2 3">Enr17</strain>
    </source>
</reference>
<evidence type="ECO:0000313" key="3">
    <source>
        <dbReference type="Proteomes" id="UP000318313"/>
    </source>
</evidence>
<dbReference type="OrthoDB" id="284961at2"/>
<dbReference type="Gene3D" id="1.10.443.10">
    <property type="entry name" value="Intergrase catalytic core"/>
    <property type="match status" value="1"/>
</dbReference>
<dbReference type="SUPFAM" id="SSF56349">
    <property type="entry name" value="DNA breaking-rejoining enzymes"/>
    <property type="match status" value="1"/>
</dbReference>